<keyword evidence="3" id="KW-1185">Reference proteome</keyword>
<dbReference type="InterPro" id="IPR036691">
    <property type="entry name" value="Endo/exonu/phosph_ase_sf"/>
</dbReference>
<dbReference type="AlphaFoldDB" id="A0AAJ0FFG4"/>
<evidence type="ECO:0000313" key="3">
    <source>
        <dbReference type="Proteomes" id="UP001239445"/>
    </source>
</evidence>
<evidence type="ECO:0000259" key="1">
    <source>
        <dbReference type="Pfam" id="PF03372"/>
    </source>
</evidence>
<dbReference type="CDD" id="cd04486">
    <property type="entry name" value="YhcR_OBF_like"/>
    <property type="match status" value="1"/>
</dbReference>
<dbReference type="Proteomes" id="UP001239445">
    <property type="component" value="Unassembled WGS sequence"/>
</dbReference>
<keyword evidence="2" id="KW-0255">Endonuclease</keyword>
<accession>A0AAJ0FFG4</accession>
<feature type="domain" description="Endonuclease/exonuclease/phosphatase" evidence="1">
    <location>
        <begin position="312"/>
        <end position="607"/>
    </location>
</feature>
<name>A0AAJ0FFG4_9PEZI</name>
<gene>
    <name evidence="2" type="ORF">QBC47DRAFT_338311</name>
</gene>
<organism evidence="2 3">
    <name type="scientific">Echria macrotheca</name>
    <dbReference type="NCBI Taxonomy" id="438768"/>
    <lineage>
        <taxon>Eukaryota</taxon>
        <taxon>Fungi</taxon>
        <taxon>Dikarya</taxon>
        <taxon>Ascomycota</taxon>
        <taxon>Pezizomycotina</taxon>
        <taxon>Sordariomycetes</taxon>
        <taxon>Sordariomycetidae</taxon>
        <taxon>Sordariales</taxon>
        <taxon>Schizotheciaceae</taxon>
        <taxon>Echria</taxon>
    </lineage>
</organism>
<dbReference type="GO" id="GO:0004519">
    <property type="term" value="F:endonuclease activity"/>
    <property type="evidence" value="ECO:0007669"/>
    <property type="project" value="UniProtKB-KW"/>
</dbReference>
<dbReference type="SUPFAM" id="SSF56219">
    <property type="entry name" value="DNase I-like"/>
    <property type="match status" value="1"/>
</dbReference>
<protein>
    <submittedName>
        <fullName evidence="2">Endonuclease/exonuclease/ phosphatase</fullName>
    </submittedName>
</protein>
<sequence length="619" mass="65755">MKLLGVCWTTAIGLSSLTLTAALTIADINGNKFLSPYAGQTVTNITGLLLAKGPSGIWIRSTTPDKDDTTSEGIYVFGSSAGTNLTVGDIISLDGKVAEYRSSPDYLYLTEITSPKNIQVVSRGNAVTPLVIGEDTASPPTTQFSSLDGGDVYRIPDEGKPTNVSVANPTLRPHEFGLDFWESLSGELVTIRKPRAVQRPNNYRDTWVVGGEWKGVSGRNGRGGITMSARDSNPEAIVIGSPLDGTKNPTSSKMGDEFEDVTGVVTYAFGFYSVLPLTALKVKTASPQDAAATVKATLKGSGDCRALTVGDYNVENLAPDSTHLTRIAGHIVNVLNTPDLVFVQEIQDESGPADDGTVSANGTLSALVEAIRLASAKNISYAYASVDPVSNQDGGQPGGNIRQAYLYRPEIVGLYKPRPGGPGDATAVLPGGALSFNPGRIEPLNEAWQASRKPIAAAWVAKGGKKPFYTVNVHWSSKGGGTTLHGDARPPLNGAVGKRIAQANVTATFISQVLRESRSAAVIAAGDFNEFAFVQPMRDFARISGLVDLDEAAGIPVPERYTYVYDMNAQELDHMYVSPSLAKSRETKYQHLHVNTWADAAGEVSDHDPSLAVFNVCDC</sequence>
<keyword evidence="2" id="KW-0540">Nuclease</keyword>
<evidence type="ECO:0000313" key="2">
    <source>
        <dbReference type="EMBL" id="KAK1759854.1"/>
    </source>
</evidence>
<dbReference type="Pfam" id="PF03372">
    <property type="entry name" value="Exo_endo_phos"/>
    <property type="match status" value="1"/>
</dbReference>
<dbReference type="EMBL" id="MU839828">
    <property type="protein sequence ID" value="KAK1759854.1"/>
    <property type="molecule type" value="Genomic_DNA"/>
</dbReference>
<dbReference type="InterPro" id="IPR005135">
    <property type="entry name" value="Endo/exonuclease/phosphatase"/>
</dbReference>
<dbReference type="PANTHER" id="PTHR42834:SF1">
    <property type="entry name" value="ENDONUCLEASE_EXONUCLEASE_PHOSPHATASE FAMILY PROTEIN (AFU_ORTHOLOGUE AFUA_3G09210)"/>
    <property type="match status" value="1"/>
</dbReference>
<dbReference type="Gene3D" id="3.60.10.10">
    <property type="entry name" value="Endonuclease/exonuclease/phosphatase"/>
    <property type="match status" value="1"/>
</dbReference>
<reference evidence="2" key="1">
    <citation type="submission" date="2023-06" db="EMBL/GenBank/DDBJ databases">
        <title>Genome-scale phylogeny and comparative genomics of the fungal order Sordariales.</title>
        <authorList>
            <consortium name="Lawrence Berkeley National Laboratory"/>
            <person name="Hensen N."/>
            <person name="Bonometti L."/>
            <person name="Westerberg I."/>
            <person name="Brannstrom I.O."/>
            <person name="Guillou S."/>
            <person name="Cros-Aarteil S."/>
            <person name="Calhoun S."/>
            <person name="Haridas S."/>
            <person name="Kuo A."/>
            <person name="Mondo S."/>
            <person name="Pangilinan J."/>
            <person name="Riley R."/>
            <person name="Labutti K."/>
            <person name="Andreopoulos B."/>
            <person name="Lipzen A."/>
            <person name="Chen C."/>
            <person name="Yanf M."/>
            <person name="Daum C."/>
            <person name="Ng V."/>
            <person name="Clum A."/>
            <person name="Steindorff A."/>
            <person name="Ohm R."/>
            <person name="Martin F."/>
            <person name="Silar P."/>
            <person name="Natvig D."/>
            <person name="Lalanne C."/>
            <person name="Gautier V."/>
            <person name="Ament-Velasquez S.L."/>
            <person name="Kruys A."/>
            <person name="Hutchinson M.I."/>
            <person name="Powell A.J."/>
            <person name="Barry K."/>
            <person name="Miller A.N."/>
            <person name="Grigoriev I.V."/>
            <person name="Debuchy R."/>
            <person name="Gladieux P."/>
            <person name="Thoren M.H."/>
            <person name="Johannesson H."/>
        </authorList>
    </citation>
    <scope>NUCLEOTIDE SEQUENCE</scope>
    <source>
        <strain evidence="2">PSN4</strain>
    </source>
</reference>
<dbReference type="PANTHER" id="PTHR42834">
    <property type="entry name" value="ENDONUCLEASE/EXONUCLEASE/PHOSPHATASE FAMILY PROTEIN (AFU_ORTHOLOGUE AFUA_3G09210)"/>
    <property type="match status" value="1"/>
</dbReference>
<proteinExistence type="predicted"/>
<comment type="caution">
    <text evidence="2">The sequence shown here is derived from an EMBL/GenBank/DDBJ whole genome shotgun (WGS) entry which is preliminary data.</text>
</comment>
<keyword evidence="2" id="KW-0378">Hydrolase</keyword>